<keyword evidence="1" id="KW-0175">Coiled coil</keyword>
<protein>
    <submittedName>
        <fullName evidence="2">Uncharacterized protein</fullName>
    </submittedName>
</protein>
<proteinExistence type="predicted"/>
<dbReference type="AlphaFoldDB" id="A0A821IJD6"/>
<gene>
    <name evidence="2" type="ORF">TOA249_LOCUS17153</name>
</gene>
<reference evidence="2" key="1">
    <citation type="submission" date="2021-02" db="EMBL/GenBank/DDBJ databases">
        <authorList>
            <person name="Nowell W R."/>
        </authorList>
    </citation>
    <scope>NUCLEOTIDE SEQUENCE</scope>
</reference>
<comment type="caution">
    <text evidence="2">The sequence shown here is derived from an EMBL/GenBank/DDBJ whole genome shotgun (WGS) entry which is preliminary data.</text>
</comment>
<evidence type="ECO:0000256" key="1">
    <source>
        <dbReference type="SAM" id="Coils"/>
    </source>
</evidence>
<accession>A0A821IJD6</accession>
<feature type="coiled-coil region" evidence="1">
    <location>
        <begin position="7"/>
        <end position="325"/>
    </location>
</feature>
<dbReference type="Proteomes" id="UP000663838">
    <property type="component" value="Unassembled WGS sequence"/>
</dbReference>
<organism evidence="2 3">
    <name type="scientific">Rotaria socialis</name>
    <dbReference type="NCBI Taxonomy" id="392032"/>
    <lineage>
        <taxon>Eukaryota</taxon>
        <taxon>Metazoa</taxon>
        <taxon>Spiralia</taxon>
        <taxon>Gnathifera</taxon>
        <taxon>Rotifera</taxon>
        <taxon>Eurotatoria</taxon>
        <taxon>Bdelloidea</taxon>
        <taxon>Philodinida</taxon>
        <taxon>Philodinidae</taxon>
        <taxon>Rotaria</taxon>
    </lineage>
</organism>
<dbReference type="EMBL" id="CAJOBS010001209">
    <property type="protein sequence ID" value="CAF4702693.1"/>
    <property type="molecule type" value="Genomic_DNA"/>
</dbReference>
<evidence type="ECO:0000313" key="2">
    <source>
        <dbReference type="EMBL" id="CAF4702693.1"/>
    </source>
</evidence>
<name>A0A821IJD6_9BILA</name>
<evidence type="ECO:0000313" key="3">
    <source>
        <dbReference type="Proteomes" id="UP000663838"/>
    </source>
</evidence>
<sequence>MIEHGINKALQQREVEIEQQIKEFKNELEHVHGQLSEVQQEKMKLDDINNTLQQNLQRLEADLQDREQTQNMAMNEREIHYLSQIKELQTTRDQSLLDIQDLQLELHQMTDTIGKLNQDNKKLQNNLNEREHQQKQILEEHELQYKQQIHEHQKNLEVSSQEVENLKSDLANLREEKQENEKLLNDLMMSIQEDFQQQIETLKTKNVQLQHDYDTTTNQLTKDIQDLQQKNETNVEQISQLKTEYSQRTESLTQINEKLKQELDDFKNRNKQTNSQDSNQTTDNNKVNDQLMKQLNDLQQMYDDILEKEANMEQKYAEERKAQENIMKEKITEYETRLILARNEYMVEMQNTQLDHDQEVLRLKSQLQEATATSKRELYLNVILS</sequence>